<evidence type="ECO:0000313" key="1">
    <source>
        <dbReference type="EMBL" id="VBB30670.1"/>
    </source>
</evidence>
<keyword evidence="2" id="KW-1185">Reference proteome</keyword>
<accession>A0A498SFQ7</accession>
<evidence type="ECO:0000313" key="2">
    <source>
        <dbReference type="Proteomes" id="UP000276991"/>
    </source>
</evidence>
<name>A0A498SFQ7_ACAVI</name>
<proteinExistence type="predicted"/>
<reference evidence="1 2" key="1">
    <citation type="submission" date="2018-08" db="EMBL/GenBank/DDBJ databases">
        <authorList>
            <person name="Laetsch R D."/>
            <person name="Stevens L."/>
            <person name="Kumar S."/>
            <person name="Blaxter L. M."/>
        </authorList>
    </citation>
    <scope>NUCLEOTIDE SEQUENCE [LARGE SCALE GENOMIC DNA]</scope>
</reference>
<dbReference type="STRING" id="6277.A0A498SFQ7"/>
<dbReference type="AlphaFoldDB" id="A0A498SFQ7"/>
<dbReference type="EMBL" id="UPTC01000951">
    <property type="protein sequence ID" value="VBB30670.1"/>
    <property type="molecule type" value="Genomic_DNA"/>
</dbReference>
<organism evidence="1 2">
    <name type="scientific">Acanthocheilonema viteae</name>
    <name type="common">Filarial nematode worm</name>
    <name type="synonym">Dipetalonema viteae</name>
    <dbReference type="NCBI Taxonomy" id="6277"/>
    <lineage>
        <taxon>Eukaryota</taxon>
        <taxon>Metazoa</taxon>
        <taxon>Ecdysozoa</taxon>
        <taxon>Nematoda</taxon>
        <taxon>Chromadorea</taxon>
        <taxon>Rhabditida</taxon>
        <taxon>Spirurina</taxon>
        <taxon>Spiruromorpha</taxon>
        <taxon>Filarioidea</taxon>
        <taxon>Onchocercidae</taxon>
        <taxon>Acanthocheilonema</taxon>
    </lineage>
</organism>
<gene>
    <name evidence="1" type="ORF">NAV_LOCUS5461</name>
</gene>
<dbReference type="OrthoDB" id="5794013at2759"/>
<protein>
    <submittedName>
        <fullName evidence="1">Uncharacterized protein</fullName>
    </submittedName>
</protein>
<dbReference type="Proteomes" id="UP000276991">
    <property type="component" value="Unassembled WGS sequence"/>
</dbReference>
<sequence length="448" mass="52553">MISQLQEKLCIGNSILTPYWLPSRDPIGQRCHILLRNHYRKLDRLMHESNSLLLLCMIERSPPLGEQQKQYCDHSLFQRINELKEKDGSPNLDQCFQGSKRFERQCGPLRQCCGAYDSCKDVVKRSFITKQMQLLNREIQNSARKCREGTYQANAPINKTINSNSSSTLIIFTNQTDNNNVMEDFLQNSPHQWYLALKAKLIKETQKSIFQSYTTTSYISFKTDENDSNYQVLQKMTNDKKEQSKDDEYTFPNEIEKWDNAEYKKDIEEYQTRKKAHGKHLKYTEVEKSMDRCQMLRNSIDRVPLLSTITLLRIGDRCIGQGDNSFTELYELIIERNDGLHKCLDRYHNQNDESVDCSMIAINRTHWHWTLIDSDDLQKTTSSADCLARVNLIQFKCAQLRKCCSNFNRCRNETFDAKAELRIALLTVQLITQHHHCLRRQLMAMTRL</sequence>